<feature type="compositionally biased region" description="Low complexity" evidence="9">
    <location>
        <begin position="214"/>
        <end position="240"/>
    </location>
</feature>
<feature type="binding site" evidence="8">
    <location>
        <position position="354"/>
    </location>
    <ligand>
        <name>Zn(2+)</name>
        <dbReference type="ChEBI" id="CHEBI:29105"/>
        <label>2</label>
    </ligand>
</feature>
<feature type="binding site" evidence="8">
    <location>
        <position position="343"/>
    </location>
    <ligand>
        <name>Zn(2+)</name>
        <dbReference type="ChEBI" id="CHEBI:29105"/>
        <label>1</label>
    </ligand>
</feature>
<feature type="compositionally biased region" description="Basic residues" evidence="9">
    <location>
        <begin position="403"/>
        <end position="424"/>
    </location>
</feature>
<dbReference type="GO" id="GO:0005634">
    <property type="term" value="C:nucleus"/>
    <property type="evidence" value="ECO:0007669"/>
    <property type="project" value="UniProtKB-SubCell"/>
</dbReference>
<name>A0A642UCY7_DIURU</name>
<accession>A0A642UCY7</accession>
<feature type="binding site" evidence="8">
    <location>
        <position position="390"/>
    </location>
    <ligand>
        <name>Zn(2+)</name>
        <dbReference type="ChEBI" id="CHEBI:29105"/>
        <label>2</label>
    </ligand>
</feature>
<evidence type="ECO:0000256" key="5">
    <source>
        <dbReference type="ARBA" id="ARBA00022833"/>
    </source>
</evidence>
<keyword evidence="4" id="KW-0863">Zinc-finger</keyword>
<dbReference type="GO" id="GO:0000123">
    <property type="term" value="C:histone acetyltransferase complex"/>
    <property type="evidence" value="ECO:0007669"/>
    <property type="project" value="TreeGrafter"/>
</dbReference>
<dbReference type="VEuPathDB" id="FungiDB:DIURU_005445"/>
<dbReference type="InterPro" id="IPR001965">
    <property type="entry name" value="Znf_PHD"/>
</dbReference>
<evidence type="ECO:0000256" key="1">
    <source>
        <dbReference type="ARBA" id="ARBA00004123"/>
    </source>
</evidence>
<evidence type="ECO:0000256" key="4">
    <source>
        <dbReference type="ARBA" id="ARBA00022771"/>
    </source>
</evidence>
<dbReference type="GO" id="GO:0008270">
    <property type="term" value="F:zinc ion binding"/>
    <property type="evidence" value="ECO:0007669"/>
    <property type="project" value="UniProtKB-KW"/>
</dbReference>
<organism evidence="11 12">
    <name type="scientific">Diutina rugosa</name>
    <name type="common">Yeast</name>
    <name type="synonym">Candida rugosa</name>
    <dbReference type="NCBI Taxonomy" id="5481"/>
    <lineage>
        <taxon>Eukaryota</taxon>
        <taxon>Fungi</taxon>
        <taxon>Dikarya</taxon>
        <taxon>Ascomycota</taxon>
        <taxon>Saccharomycotina</taxon>
        <taxon>Pichiomycetes</taxon>
        <taxon>Debaryomycetaceae</taxon>
        <taxon>Diutina</taxon>
    </lineage>
</organism>
<feature type="binding site" evidence="8">
    <location>
        <position position="369"/>
    </location>
    <ligand>
        <name>Zn(2+)</name>
        <dbReference type="ChEBI" id="CHEBI:29105"/>
        <label>1</label>
    </ligand>
</feature>
<feature type="compositionally biased region" description="Basic residues" evidence="9">
    <location>
        <begin position="262"/>
        <end position="284"/>
    </location>
</feature>
<dbReference type="Gene3D" id="3.30.40.10">
    <property type="entry name" value="Zinc/RING finger domain, C3HC4 (zinc finger)"/>
    <property type="match status" value="1"/>
</dbReference>
<dbReference type="Proteomes" id="UP000449547">
    <property type="component" value="Unassembled WGS sequence"/>
</dbReference>
<feature type="site" description="Histone H3K4me3 binding" evidence="7">
    <location>
        <position position="355"/>
    </location>
</feature>
<dbReference type="EMBL" id="SWFT01000161">
    <property type="protein sequence ID" value="KAA8896932.1"/>
    <property type="molecule type" value="Genomic_DNA"/>
</dbReference>
<feature type="compositionally biased region" description="Basic residues" evidence="9">
    <location>
        <begin position="170"/>
        <end position="183"/>
    </location>
</feature>
<evidence type="ECO:0000256" key="7">
    <source>
        <dbReference type="PIRSR" id="PIRSR628651-50"/>
    </source>
</evidence>
<protein>
    <recommendedName>
        <fullName evidence="10">Zinc finger PHD-type domain-containing protein</fullName>
    </recommendedName>
</protein>
<dbReference type="SMART" id="SM00249">
    <property type="entry name" value="PHD"/>
    <property type="match status" value="1"/>
</dbReference>
<evidence type="ECO:0000313" key="11">
    <source>
        <dbReference type="EMBL" id="KAA8896932.1"/>
    </source>
</evidence>
<dbReference type="InterPro" id="IPR028651">
    <property type="entry name" value="ING_fam"/>
</dbReference>
<dbReference type="SUPFAM" id="SSF57903">
    <property type="entry name" value="FYVE/PHD zinc finger"/>
    <property type="match status" value="1"/>
</dbReference>
<feature type="region of interest" description="Disordered" evidence="9">
    <location>
        <begin position="396"/>
        <end position="424"/>
    </location>
</feature>
<dbReference type="PANTHER" id="PTHR10333:SF94">
    <property type="entry name" value="FINGER DOMAIN PROTEIN, PUTATIVE (AFU_ORTHOLOGUE AFUA_3G11940)-RELATED"/>
    <property type="match status" value="1"/>
</dbReference>
<feature type="site" description="Histone H3K4me3 binding" evidence="7">
    <location>
        <position position="351"/>
    </location>
</feature>
<comment type="caution">
    <text evidence="11">The sequence shown here is derived from an EMBL/GenBank/DDBJ whole genome shotgun (WGS) entry which is preliminary data.</text>
</comment>
<reference evidence="11 12" key="1">
    <citation type="submission" date="2019-07" db="EMBL/GenBank/DDBJ databases">
        <title>Genome assembly of two rare yeast pathogens: Diutina rugosa and Trichomonascus ciferrii.</title>
        <authorList>
            <person name="Mixao V."/>
            <person name="Saus E."/>
            <person name="Hansen A."/>
            <person name="Lass-Flor C."/>
            <person name="Gabaldon T."/>
        </authorList>
    </citation>
    <scope>NUCLEOTIDE SEQUENCE [LARGE SCALE GENOMIC DNA]</scope>
    <source>
        <strain evidence="11 12">CBS 613</strain>
    </source>
</reference>
<feature type="binding site" evidence="8">
    <location>
        <position position="359"/>
    </location>
    <ligand>
        <name>Zn(2+)</name>
        <dbReference type="ChEBI" id="CHEBI:29105"/>
        <label>2</label>
    </ligand>
</feature>
<dbReference type="PANTHER" id="PTHR10333">
    <property type="entry name" value="INHIBITOR OF GROWTH PROTEIN"/>
    <property type="match status" value="1"/>
</dbReference>
<keyword evidence="5 8" id="KW-0862">Zinc</keyword>
<dbReference type="AlphaFoldDB" id="A0A642UCY7"/>
<gene>
    <name evidence="11" type="ORF">DIURU_005445</name>
</gene>
<keyword evidence="12" id="KW-1185">Reference proteome</keyword>
<evidence type="ECO:0000256" key="6">
    <source>
        <dbReference type="ARBA" id="ARBA00023242"/>
    </source>
</evidence>
<feature type="compositionally biased region" description="Basic residues" evidence="9">
    <location>
        <begin position="307"/>
        <end position="320"/>
    </location>
</feature>
<feature type="site" description="Histone H3K4me3 binding" evidence="7">
    <location>
        <position position="364"/>
    </location>
</feature>
<dbReference type="OrthoDB" id="5411773at2759"/>
<keyword evidence="3 8" id="KW-0479">Metal-binding</keyword>
<dbReference type="GO" id="GO:0006355">
    <property type="term" value="P:regulation of DNA-templated transcription"/>
    <property type="evidence" value="ECO:0007669"/>
    <property type="project" value="TreeGrafter"/>
</dbReference>
<dbReference type="OMA" id="DNECEIV"/>
<dbReference type="InterPro" id="IPR013083">
    <property type="entry name" value="Znf_RING/FYVE/PHD"/>
</dbReference>
<evidence type="ECO:0000259" key="10">
    <source>
        <dbReference type="SMART" id="SM00249"/>
    </source>
</evidence>
<proteinExistence type="inferred from homology"/>
<feature type="binding site" evidence="8">
    <location>
        <position position="366"/>
    </location>
    <ligand>
        <name>Zn(2+)</name>
        <dbReference type="ChEBI" id="CHEBI:29105"/>
        <label>1</label>
    </ligand>
</feature>
<feature type="binding site" evidence="8">
    <location>
        <position position="341"/>
    </location>
    <ligand>
        <name>Zn(2+)</name>
        <dbReference type="ChEBI" id="CHEBI:29105"/>
        <label>1</label>
    </ligand>
</feature>
<evidence type="ECO:0000256" key="2">
    <source>
        <dbReference type="ARBA" id="ARBA00010210"/>
    </source>
</evidence>
<evidence type="ECO:0000256" key="3">
    <source>
        <dbReference type="ARBA" id="ARBA00022723"/>
    </source>
</evidence>
<feature type="binding site" evidence="8">
    <location>
        <position position="394"/>
    </location>
    <ligand>
        <name>Zn(2+)</name>
        <dbReference type="ChEBI" id="CHEBI:29105"/>
        <label>2</label>
    </ligand>
</feature>
<keyword evidence="6" id="KW-0539">Nucleus</keyword>
<feature type="site" description="Histone H3K4me3 binding" evidence="7">
    <location>
        <position position="340"/>
    </location>
</feature>
<sequence>MGDPPPLLDRPQSHCISTTDHLPCDVIRSLWLVQRLNLEVDKIKRRFHHDAKAAETKSDDPKLWDRIQRDKRRVEWLNSQAVAETQAILRQLECHRQWLLDSAAQQEQIKSTKEEAKERQNSLELRLQLMKHYEEHPLNSHLEALKEDVPQEKLKLVLKVPASAKMVAAKPKKSSRPVGRPRLKTANDKRVNGAITVTRELRQRNSTPTPTPEPSTNHSISTPRRTRSSTPTPATSSVSPIESKSTTPPDLDEANVSQVIKPRSKTLLKSSPRKNLKRSPKKNGFKTPLKANLKTSLKASSEAQSKPKPKRPVGRPRKNPVKVEIESDMEEIEEEKEPVYCFCQTPSLGNMIACDNLACPNGEWFHFKCVGLLNRVQALKFTSGNEKWFCSEKCREVSQSTKKNQRKAPKKASKKHSRRKRWTT</sequence>
<dbReference type="GO" id="GO:0004402">
    <property type="term" value="F:histone acetyltransferase activity"/>
    <property type="evidence" value="ECO:0007669"/>
    <property type="project" value="TreeGrafter"/>
</dbReference>
<dbReference type="GeneID" id="54784096"/>
<comment type="similarity">
    <text evidence="2">Belongs to the ING family.</text>
</comment>
<dbReference type="RefSeq" id="XP_034009674.1">
    <property type="nucleotide sequence ID" value="XM_034158428.1"/>
</dbReference>
<feature type="domain" description="Zinc finger PHD-type" evidence="10">
    <location>
        <begin position="340"/>
        <end position="395"/>
    </location>
</feature>
<feature type="region of interest" description="Disordered" evidence="9">
    <location>
        <begin position="165"/>
        <end position="322"/>
    </location>
</feature>
<evidence type="ECO:0000256" key="8">
    <source>
        <dbReference type="PIRSR" id="PIRSR628651-51"/>
    </source>
</evidence>
<dbReference type="CDD" id="cd15505">
    <property type="entry name" value="PHD_ING"/>
    <property type="match status" value="1"/>
</dbReference>
<dbReference type="InterPro" id="IPR011011">
    <property type="entry name" value="Znf_FYVE_PHD"/>
</dbReference>
<feature type="compositionally biased region" description="Polar residues" evidence="9">
    <location>
        <begin position="293"/>
        <end position="304"/>
    </location>
</feature>
<evidence type="ECO:0000256" key="9">
    <source>
        <dbReference type="SAM" id="MobiDB-lite"/>
    </source>
</evidence>
<evidence type="ECO:0000313" key="12">
    <source>
        <dbReference type="Proteomes" id="UP000449547"/>
    </source>
</evidence>
<comment type="subcellular location">
    <subcellularLocation>
        <location evidence="1">Nucleus</location>
    </subcellularLocation>
</comment>